<sequence>MLPLSRRLTSANFKASHLLSSKTSFSSSSHVLSRPTVEFIGLCSSGHLREAFERFKLEIWSDPNLFSHLIQACIPKNSLPLARQLHSLIVIAGCSADKFIANHLMNLYCEYGELDQAEALFGRMPRRNVMSCNILLKGYLKADNLEGARKVFEEMPDRNVPSWNAMITGYVQSKRNGEALSFFSEMHKEGFLPDVFTVSSVLGGCAGLRALYAGRQAHSYAVKSAFEPNMVVASSLAHMYMKCGSLGEGEAVIRSMPVKHVVAWNTLIAGKALNGSPEGVMDQYNLMKIAGQVPDKITFVSVLSACSDLATLGQGQQVHAEAMKRGATSAAGVASSLVSMYSRCGCLEESMKAFSECKEKDVVLWSSILAAHGFHGKGEKVIELFEEMQEKGIEVNEITFLSLLYACSHCGLKDKGVEFFTMMVERYELKPRLEHYTCMVDLLGRSGSLHEAEETIRSMPAKPDAVIWKTLLFASMVHKNTEMAKRAAEEVLRVDPQDSASYVLLSNIHASAKRWKDVSEVRKSMRDQNVKKEPGISWVEIKNRVYQFIMLDKSHPHYAEINIYLKELIAEMKLRGYIPDMGSVLHDMDDEEKEHNLVHHSEKLAIAFALMNTPAGSPIRVMKNLRVCRDCHVAIKYISEIKARQIIVRDSSRFHHFKNGSCSCGDYW</sequence>
<accession>A0AAN7LW60</accession>
<dbReference type="GO" id="GO:0003723">
    <property type="term" value="F:RNA binding"/>
    <property type="evidence" value="ECO:0007669"/>
    <property type="project" value="InterPro"/>
</dbReference>
<comment type="similarity">
    <text evidence="1">Belongs to the PPR family. PCMP-H subfamily.</text>
</comment>
<dbReference type="FunFam" id="1.25.40.10:FF:000073">
    <property type="entry name" value="Pentatricopeptide repeat-containing protein chloroplastic"/>
    <property type="match status" value="1"/>
</dbReference>
<dbReference type="GO" id="GO:0008270">
    <property type="term" value="F:zinc ion binding"/>
    <property type="evidence" value="ECO:0007669"/>
    <property type="project" value="InterPro"/>
</dbReference>
<dbReference type="Proteomes" id="UP001346149">
    <property type="component" value="Unassembled WGS sequence"/>
</dbReference>
<keyword evidence="6" id="KW-1185">Reference proteome</keyword>
<comment type="caution">
    <text evidence="5">The sequence shown here is derived from an EMBL/GenBank/DDBJ whole genome shotgun (WGS) entry which is preliminary data.</text>
</comment>
<evidence type="ECO:0000259" key="4">
    <source>
        <dbReference type="Pfam" id="PF14432"/>
    </source>
</evidence>
<dbReference type="NCBIfam" id="TIGR00756">
    <property type="entry name" value="PPR"/>
    <property type="match status" value="4"/>
</dbReference>
<dbReference type="InterPro" id="IPR032867">
    <property type="entry name" value="DYW_dom"/>
</dbReference>
<reference evidence="5 6" key="1">
    <citation type="journal article" date="2023" name="Hortic Res">
        <title>Pangenome of water caltrop reveals structural variations and asymmetric subgenome divergence after allopolyploidization.</title>
        <authorList>
            <person name="Zhang X."/>
            <person name="Chen Y."/>
            <person name="Wang L."/>
            <person name="Yuan Y."/>
            <person name="Fang M."/>
            <person name="Shi L."/>
            <person name="Lu R."/>
            <person name="Comes H.P."/>
            <person name="Ma Y."/>
            <person name="Chen Y."/>
            <person name="Huang G."/>
            <person name="Zhou Y."/>
            <person name="Zheng Z."/>
            <person name="Qiu Y."/>
        </authorList>
    </citation>
    <scope>NUCLEOTIDE SEQUENCE [LARGE SCALE GENOMIC DNA]</scope>
    <source>
        <strain evidence="5">F231</strain>
    </source>
</reference>
<dbReference type="Gene3D" id="1.25.40.10">
    <property type="entry name" value="Tetratricopeptide repeat domain"/>
    <property type="match status" value="3"/>
</dbReference>
<name>A0AAN7LW60_TRANT</name>
<dbReference type="PROSITE" id="PS51375">
    <property type="entry name" value="PPR"/>
    <property type="match status" value="3"/>
</dbReference>
<organism evidence="5 6">
    <name type="scientific">Trapa natans</name>
    <name type="common">Water chestnut</name>
    <dbReference type="NCBI Taxonomy" id="22666"/>
    <lineage>
        <taxon>Eukaryota</taxon>
        <taxon>Viridiplantae</taxon>
        <taxon>Streptophyta</taxon>
        <taxon>Embryophyta</taxon>
        <taxon>Tracheophyta</taxon>
        <taxon>Spermatophyta</taxon>
        <taxon>Magnoliopsida</taxon>
        <taxon>eudicotyledons</taxon>
        <taxon>Gunneridae</taxon>
        <taxon>Pentapetalae</taxon>
        <taxon>rosids</taxon>
        <taxon>malvids</taxon>
        <taxon>Myrtales</taxon>
        <taxon>Lythraceae</taxon>
        <taxon>Trapa</taxon>
    </lineage>
</organism>
<dbReference type="EMBL" id="JAXQNO010000012">
    <property type="protein sequence ID" value="KAK4787493.1"/>
    <property type="molecule type" value="Genomic_DNA"/>
</dbReference>
<protein>
    <recommendedName>
        <fullName evidence="4">DYW domain-containing protein</fullName>
    </recommendedName>
</protein>
<dbReference type="PANTHER" id="PTHR47926:SF409">
    <property type="entry name" value="DYW DOMAIN-CONTAINING PROTEIN"/>
    <property type="match status" value="1"/>
</dbReference>
<dbReference type="Pfam" id="PF13041">
    <property type="entry name" value="PPR_2"/>
    <property type="match status" value="2"/>
</dbReference>
<evidence type="ECO:0000256" key="1">
    <source>
        <dbReference type="ARBA" id="ARBA00006643"/>
    </source>
</evidence>
<feature type="repeat" description="PPR" evidence="3">
    <location>
        <begin position="159"/>
        <end position="193"/>
    </location>
</feature>
<dbReference type="Pfam" id="PF14432">
    <property type="entry name" value="DYW_deaminase"/>
    <property type="match status" value="1"/>
</dbReference>
<dbReference type="InterPro" id="IPR046960">
    <property type="entry name" value="PPR_At4g14850-like_plant"/>
</dbReference>
<feature type="repeat" description="PPR" evidence="3">
    <location>
        <begin position="361"/>
        <end position="395"/>
    </location>
</feature>
<evidence type="ECO:0000313" key="6">
    <source>
        <dbReference type="Proteomes" id="UP001346149"/>
    </source>
</evidence>
<gene>
    <name evidence="5" type="ORF">SAY86_011326</name>
</gene>
<evidence type="ECO:0000256" key="2">
    <source>
        <dbReference type="ARBA" id="ARBA00022737"/>
    </source>
</evidence>
<feature type="domain" description="DYW" evidence="4">
    <location>
        <begin position="576"/>
        <end position="668"/>
    </location>
</feature>
<evidence type="ECO:0000313" key="5">
    <source>
        <dbReference type="EMBL" id="KAK4787493.1"/>
    </source>
</evidence>
<dbReference type="InterPro" id="IPR046848">
    <property type="entry name" value="E_motif"/>
</dbReference>
<dbReference type="AlphaFoldDB" id="A0AAN7LW60"/>
<dbReference type="PANTHER" id="PTHR47926">
    <property type="entry name" value="PENTATRICOPEPTIDE REPEAT-CONTAINING PROTEIN"/>
    <property type="match status" value="1"/>
</dbReference>
<evidence type="ECO:0000256" key="3">
    <source>
        <dbReference type="PROSITE-ProRule" id="PRU00708"/>
    </source>
</evidence>
<dbReference type="FunFam" id="1.25.40.10:FF:000442">
    <property type="entry name" value="Pentatricopeptide repeat-containing protein At3g49710"/>
    <property type="match status" value="1"/>
</dbReference>
<dbReference type="Pfam" id="PF01535">
    <property type="entry name" value="PPR"/>
    <property type="match status" value="3"/>
</dbReference>
<feature type="repeat" description="PPR" evidence="3">
    <location>
        <begin position="97"/>
        <end position="131"/>
    </location>
</feature>
<keyword evidence="2" id="KW-0677">Repeat</keyword>
<proteinExistence type="inferred from homology"/>
<dbReference type="Pfam" id="PF20431">
    <property type="entry name" value="E_motif"/>
    <property type="match status" value="1"/>
</dbReference>
<dbReference type="GO" id="GO:0009451">
    <property type="term" value="P:RNA modification"/>
    <property type="evidence" value="ECO:0007669"/>
    <property type="project" value="InterPro"/>
</dbReference>
<dbReference type="InterPro" id="IPR011990">
    <property type="entry name" value="TPR-like_helical_dom_sf"/>
</dbReference>
<dbReference type="InterPro" id="IPR002885">
    <property type="entry name" value="PPR_rpt"/>
</dbReference>
<dbReference type="FunFam" id="1.25.40.10:FF:000325">
    <property type="entry name" value="Pentatricopeptide repeat-containing protein At4g14820"/>
    <property type="match status" value="1"/>
</dbReference>